<dbReference type="Gene3D" id="1.10.10.10">
    <property type="entry name" value="Winged helix-like DNA-binding domain superfamily/Winged helix DNA-binding domain"/>
    <property type="match status" value="1"/>
</dbReference>
<dbReference type="SUPFAM" id="SSF46785">
    <property type="entry name" value="Winged helix' DNA-binding domain"/>
    <property type="match status" value="1"/>
</dbReference>
<evidence type="ECO:0000256" key="1">
    <source>
        <dbReference type="ARBA" id="ARBA00023015"/>
    </source>
</evidence>
<dbReference type="SMART" id="SM00866">
    <property type="entry name" value="UTRA"/>
    <property type="match status" value="1"/>
</dbReference>
<dbReference type="EMBL" id="AP018786">
    <property type="protein sequence ID" value="BBF24214.1"/>
    <property type="molecule type" value="Genomic_DNA"/>
</dbReference>
<organism evidence="5 6">
    <name type="scientific">Sutterella megalosphaeroides</name>
    <dbReference type="NCBI Taxonomy" id="2494234"/>
    <lineage>
        <taxon>Bacteria</taxon>
        <taxon>Pseudomonadati</taxon>
        <taxon>Pseudomonadota</taxon>
        <taxon>Betaproteobacteria</taxon>
        <taxon>Burkholderiales</taxon>
        <taxon>Sutterellaceae</taxon>
        <taxon>Sutterella</taxon>
    </lineage>
</organism>
<dbReference type="CDD" id="cd07377">
    <property type="entry name" value="WHTH_GntR"/>
    <property type="match status" value="1"/>
</dbReference>
<dbReference type="Proteomes" id="UP000271003">
    <property type="component" value="Chromosome"/>
</dbReference>
<dbReference type="InterPro" id="IPR000524">
    <property type="entry name" value="Tscrpt_reg_HTH_GntR"/>
</dbReference>
<keyword evidence="1" id="KW-0805">Transcription regulation</keyword>
<dbReference type="PANTHER" id="PTHR44846:SF1">
    <property type="entry name" value="MANNOSYL-D-GLYCERATE TRANSPORT_METABOLISM SYSTEM REPRESSOR MNGR-RELATED"/>
    <property type="match status" value="1"/>
</dbReference>
<feature type="domain" description="HTH gntR-type" evidence="4">
    <location>
        <begin position="20"/>
        <end position="88"/>
    </location>
</feature>
<evidence type="ECO:0000256" key="2">
    <source>
        <dbReference type="ARBA" id="ARBA00023125"/>
    </source>
</evidence>
<evidence type="ECO:0000313" key="6">
    <source>
        <dbReference type="Proteomes" id="UP000271003"/>
    </source>
</evidence>
<gene>
    <name evidence="5" type="ORF">SUTMEG_21050</name>
</gene>
<reference evidence="5 6" key="1">
    <citation type="journal article" date="2018" name="Int. J. Syst. Evol. Microbiol.">
        <title>Mesosutterella multiformis gen. nov., sp. nov., a member of the family Sutterellaceae and Sutterella megalosphaeroides sp. nov., isolated from human faeces.</title>
        <authorList>
            <person name="Sakamoto M."/>
            <person name="Ikeyama N."/>
            <person name="Kunihiro T."/>
            <person name="Iino T."/>
            <person name="Yuki M."/>
            <person name="Ohkuma M."/>
        </authorList>
    </citation>
    <scope>NUCLEOTIDE SEQUENCE [LARGE SCALE GENOMIC DNA]</scope>
    <source>
        <strain evidence="5 6">6FBBBH3</strain>
    </source>
</reference>
<keyword evidence="2" id="KW-0238">DNA-binding</keyword>
<sequence>MFEPAVSHAPSNYSEGFARQPLYSQVRQHLLKELARGVWRAGDMLPAEKELAQQLGVSLGTVRKAFASLADEGVLCRKQGIGTFVQSFRMSAYTNQFHRFFYDKTNDIVPFTMRLVRYETVAAEEAGVAAEVLGLSPEARVIHALRVYSWMNEDVGISELWLPAERFSRMTQQNLANHEGSLYSYYETELGVTIVDTHDCIKAKCFTWKQASIGRFQVGAPYLELTRVGYTYGNEPVEYRLSYCSSEKFHMVM</sequence>
<keyword evidence="6" id="KW-1185">Reference proteome</keyword>
<evidence type="ECO:0000313" key="5">
    <source>
        <dbReference type="EMBL" id="BBF24214.1"/>
    </source>
</evidence>
<dbReference type="KEGG" id="sutt:SUTMEG_21050"/>
<dbReference type="PROSITE" id="PS50949">
    <property type="entry name" value="HTH_GNTR"/>
    <property type="match status" value="1"/>
</dbReference>
<dbReference type="RefSeq" id="WP_120177748.1">
    <property type="nucleotide sequence ID" value="NZ_AP018786.1"/>
</dbReference>
<dbReference type="Gene3D" id="3.40.1410.10">
    <property type="entry name" value="Chorismate lyase-like"/>
    <property type="match status" value="1"/>
</dbReference>
<name>A0A2Z6ICN1_9BURK</name>
<dbReference type="GO" id="GO:0003700">
    <property type="term" value="F:DNA-binding transcription factor activity"/>
    <property type="evidence" value="ECO:0007669"/>
    <property type="project" value="InterPro"/>
</dbReference>
<dbReference type="GO" id="GO:0003677">
    <property type="term" value="F:DNA binding"/>
    <property type="evidence" value="ECO:0007669"/>
    <property type="project" value="UniProtKB-KW"/>
</dbReference>
<dbReference type="SUPFAM" id="SSF64288">
    <property type="entry name" value="Chorismate lyase-like"/>
    <property type="match status" value="1"/>
</dbReference>
<proteinExistence type="predicted"/>
<dbReference type="Pfam" id="PF07702">
    <property type="entry name" value="UTRA"/>
    <property type="match status" value="1"/>
</dbReference>
<dbReference type="SMART" id="SM00345">
    <property type="entry name" value="HTH_GNTR"/>
    <property type="match status" value="1"/>
</dbReference>
<dbReference type="PANTHER" id="PTHR44846">
    <property type="entry name" value="MANNOSYL-D-GLYCERATE TRANSPORT/METABOLISM SYSTEM REPRESSOR MNGR-RELATED"/>
    <property type="match status" value="1"/>
</dbReference>
<dbReference type="PRINTS" id="PR00035">
    <property type="entry name" value="HTHGNTR"/>
</dbReference>
<evidence type="ECO:0000259" key="4">
    <source>
        <dbReference type="PROSITE" id="PS50949"/>
    </source>
</evidence>
<accession>A0A2Z6ICN1</accession>
<dbReference type="AlphaFoldDB" id="A0A2Z6ICN1"/>
<dbReference type="InterPro" id="IPR036390">
    <property type="entry name" value="WH_DNA-bd_sf"/>
</dbReference>
<dbReference type="Pfam" id="PF00392">
    <property type="entry name" value="GntR"/>
    <property type="match status" value="1"/>
</dbReference>
<evidence type="ECO:0000256" key="3">
    <source>
        <dbReference type="ARBA" id="ARBA00023163"/>
    </source>
</evidence>
<dbReference type="InterPro" id="IPR028978">
    <property type="entry name" value="Chorismate_lyase_/UTRA_dom_sf"/>
</dbReference>
<keyword evidence="3" id="KW-0804">Transcription</keyword>
<dbReference type="OrthoDB" id="2530535at2"/>
<protein>
    <submittedName>
        <fullName evidence="5">GntR family transcriptional regulator</fullName>
    </submittedName>
</protein>
<dbReference type="InterPro" id="IPR011663">
    <property type="entry name" value="UTRA"/>
</dbReference>
<dbReference type="InterPro" id="IPR036388">
    <property type="entry name" value="WH-like_DNA-bd_sf"/>
</dbReference>
<dbReference type="GO" id="GO:0045892">
    <property type="term" value="P:negative regulation of DNA-templated transcription"/>
    <property type="evidence" value="ECO:0007669"/>
    <property type="project" value="TreeGrafter"/>
</dbReference>
<dbReference type="InterPro" id="IPR050679">
    <property type="entry name" value="Bact_HTH_transcr_reg"/>
</dbReference>